<dbReference type="EMBL" id="AEJF01000173">
    <property type="protein sequence ID" value="KLU22746.1"/>
    <property type="molecule type" value="Genomic_DNA"/>
</dbReference>
<dbReference type="NCBIfam" id="NF004595">
    <property type="entry name" value="PRK05932.1-2"/>
    <property type="match status" value="1"/>
</dbReference>
<dbReference type="Pfam" id="PF04552">
    <property type="entry name" value="Sigma54_DBD"/>
    <property type="match status" value="1"/>
</dbReference>
<dbReference type="OrthoDB" id="9814402at2"/>
<keyword evidence="6 9" id="KW-0731">Sigma factor</keyword>
<evidence type="ECO:0000259" key="11">
    <source>
        <dbReference type="Pfam" id="PF04552"/>
    </source>
</evidence>
<evidence type="ECO:0000313" key="13">
    <source>
        <dbReference type="EMBL" id="KLU22746.1"/>
    </source>
</evidence>
<dbReference type="PROSITE" id="PS50044">
    <property type="entry name" value="SIGMA54_3"/>
    <property type="match status" value="1"/>
</dbReference>
<evidence type="ECO:0000256" key="8">
    <source>
        <dbReference type="ARBA" id="ARBA00023163"/>
    </source>
</evidence>
<evidence type="ECO:0000256" key="6">
    <source>
        <dbReference type="ARBA" id="ARBA00023082"/>
    </source>
</evidence>
<dbReference type="Proteomes" id="UP000035963">
    <property type="component" value="Unassembled WGS sequence"/>
</dbReference>
<comment type="similarity">
    <text evidence="1 9">Belongs to the sigma-54 factor family.</text>
</comment>
<dbReference type="GO" id="GO:0001216">
    <property type="term" value="F:DNA-binding transcription activator activity"/>
    <property type="evidence" value="ECO:0007669"/>
    <property type="project" value="InterPro"/>
</dbReference>
<feature type="compositionally biased region" description="Low complexity" evidence="10">
    <location>
        <begin position="83"/>
        <end position="95"/>
    </location>
</feature>
<dbReference type="PANTHER" id="PTHR32248:SF4">
    <property type="entry name" value="RNA POLYMERASE SIGMA-54 FACTOR"/>
    <property type="match status" value="1"/>
</dbReference>
<evidence type="ECO:0000256" key="10">
    <source>
        <dbReference type="SAM" id="MobiDB-lite"/>
    </source>
</evidence>
<keyword evidence="8 9" id="KW-0804">Transcription</keyword>
<feature type="region of interest" description="Disordered" evidence="10">
    <location>
        <begin position="69"/>
        <end position="145"/>
    </location>
</feature>
<evidence type="ECO:0000256" key="2">
    <source>
        <dbReference type="ARBA" id="ARBA00022478"/>
    </source>
</evidence>
<organism evidence="13 14">
    <name type="scientific">Caballeronia mineralivorans PML1(12)</name>
    <dbReference type="NCBI Taxonomy" id="908627"/>
    <lineage>
        <taxon>Bacteria</taxon>
        <taxon>Pseudomonadati</taxon>
        <taxon>Pseudomonadota</taxon>
        <taxon>Betaproteobacteria</taxon>
        <taxon>Burkholderiales</taxon>
        <taxon>Burkholderiaceae</taxon>
        <taxon>Caballeronia</taxon>
    </lineage>
</organism>
<dbReference type="PROSITE" id="PS00717">
    <property type="entry name" value="SIGMA54_1"/>
    <property type="match status" value="1"/>
</dbReference>
<comment type="function">
    <text evidence="9">Sigma factors are initiation factors that promote the attachment of RNA polymerase to specific initiation sites and are then released.</text>
</comment>
<dbReference type="PIRSF" id="PIRSF000774">
    <property type="entry name" value="RpoN"/>
    <property type="match status" value="1"/>
</dbReference>
<dbReference type="InterPro" id="IPR000394">
    <property type="entry name" value="RNA_pol_sigma_54"/>
</dbReference>
<keyword evidence="4 9" id="KW-0548">Nucleotidyltransferase</keyword>
<dbReference type="NCBIfam" id="NF004598">
    <property type="entry name" value="PRK05932.1-5"/>
    <property type="match status" value="1"/>
</dbReference>
<evidence type="ECO:0000256" key="3">
    <source>
        <dbReference type="ARBA" id="ARBA00022679"/>
    </source>
</evidence>
<evidence type="ECO:0000259" key="12">
    <source>
        <dbReference type="Pfam" id="PF04963"/>
    </source>
</evidence>
<comment type="caution">
    <text evidence="13">The sequence shown here is derived from an EMBL/GenBank/DDBJ whole genome shotgun (WGS) entry which is preliminary data.</text>
</comment>
<dbReference type="InterPro" id="IPR007634">
    <property type="entry name" value="RNA_pol_sigma_54_DNA-bd"/>
</dbReference>
<dbReference type="Pfam" id="PF00309">
    <property type="entry name" value="Sigma54_AID"/>
    <property type="match status" value="1"/>
</dbReference>
<feature type="compositionally biased region" description="Low complexity" evidence="10">
    <location>
        <begin position="110"/>
        <end position="123"/>
    </location>
</feature>
<keyword evidence="3 9" id="KW-0808">Transferase</keyword>
<keyword evidence="2 9" id="KW-0240">DNA-directed RNA polymerase</keyword>
<dbReference type="Gene3D" id="1.10.10.60">
    <property type="entry name" value="Homeodomain-like"/>
    <property type="match status" value="1"/>
</dbReference>
<dbReference type="NCBIfam" id="NF009118">
    <property type="entry name" value="PRK12469.1"/>
    <property type="match status" value="1"/>
</dbReference>
<evidence type="ECO:0000256" key="5">
    <source>
        <dbReference type="ARBA" id="ARBA00023015"/>
    </source>
</evidence>
<evidence type="ECO:0000256" key="1">
    <source>
        <dbReference type="ARBA" id="ARBA00008798"/>
    </source>
</evidence>
<dbReference type="GO" id="GO:0016779">
    <property type="term" value="F:nucleotidyltransferase activity"/>
    <property type="evidence" value="ECO:0007669"/>
    <property type="project" value="UniProtKB-KW"/>
</dbReference>
<evidence type="ECO:0000256" key="7">
    <source>
        <dbReference type="ARBA" id="ARBA00023125"/>
    </source>
</evidence>
<gene>
    <name evidence="13" type="ORF">EOS_28870</name>
</gene>
<evidence type="ECO:0000256" key="9">
    <source>
        <dbReference type="PIRNR" id="PIRNR000774"/>
    </source>
</evidence>
<feature type="domain" description="RNA polymerase sigma factor 54 core-binding" evidence="12">
    <location>
        <begin position="146"/>
        <end position="336"/>
    </location>
</feature>
<feature type="domain" description="RNA polymerase sigma factor 54 DNA-binding" evidence="11">
    <location>
        <begin position="352"/>
        <end position="507"/>
    </location>
</feature>
<dbReference type="AlphaFoldDB" id="A0A0J1CQZ3"/>
<keyword evidence="5 9" id="KW-0805">Transcription regulation</keyword>
<dbReference type="GO" id="GO:0003677">
    <property type="term" value="F:DNA binding"/>
    <property type="evidence" value="ECO:0007669"/>
    <property type="project" value="UniProtKB-KW"/>
</dbReference>
<dbReference type="PRINTS" id="PR00045">
    <property type="entry name" value="SIGMA54FCT"/>
</dbReference>
<proteinExistence type="inferred from homology"/>
<evidence type="ECO:0000313" key="14">
    <source>
        <dbReference type="Proteomes" id="UP000035963"/>
    </source>
</evidence>
<dbReference type="InterPro" id="IPR038709">
    <property type="entry name" value="RpoN_core-bd_sf"/>
</dbReference>
<dbReference type="RefSeq" id="WP_047895608.1">
    <property type="nucleotide sequence ID" value="NZ_AEJF01000173.1"/>
</dbReference>
<dbReference type="PROSITE" id="PS00718">
    <property type="entry name" value="SIGMA54_2"/>
    <property type="match status" value="1"/>
</dbReference>
<keyword evidence="7 9" id="KW-0238">DNA-binding</keyword>
<dbReference type="PATRIC" id="fig|908627.4.peg.6456"/>
<dbReference type="NCBIfam" id="TIGR02395">
    <property type="entry name" value="rpoN_sigma"/>
    <property type="match status" value="1"/>
</dbReference>
<protein>
    <recommendedName>
        <fullName evidence="9">RNA polymerase sigma-54 factor</fullName>
    </recommendedName>
</protein>
<dbReference type="GO" id="GO:0006352">
    <property type="term" value="P:DNA-templated transcription initiation"/>
    <property type="evidence" value="ECO:0007669"/>
    <property type="project" value="InterPro"/>
</dbReference>
<dbReference type="Gene3D" id="1.10.10.1330">
    <property type="entry name" value="RNA polymerase sigma-54 factor, core-binding domain"/>
    <property type="match status" value="1"/>
</dbReference>
<dbReference type="InterPro" id="IPR007046">
    <property type="entry name" value="RNA_pol_sigma_54_core-bd"/>
</dbReference>
<reference evidence="13 14" key="1">
    <citation type="journal article" date="2015" name="Genome Announc.">
        <title>Draft Genome Sequence of Burkholderia sp. Strain PML1(12), an Ectomycorrhizosphere-Inhabiting Bacterium with Effective Mineral-Weathering Ability.</title>
        <authorList>
            <person name="Uroz S."/>
            <person name="Oger P."/>
        </authorList>
    </citation>
    <scope>NUCLEOTIDE SEQUENCE [LARGE SCALE GENOMIC DNA]</scope>
    <source>
        <strain evidence="14">PML1(12)</strain>
    </source>
</reference>
<name>A0A0J1CQZ3_9BURK</name>
<dbReference type="PANTHER" id="PTHR32248">
    <property type="entry name" value="RNA POLYMERASE SIGMA-54 FACTOR"/>
    <property type="match status" value="1"/>
</dbReference>
<sequence>MKASLQLRLSQHLALTPQLQQSIRLLQLSTLELQQEVAMAVAQNPLLENEDDWTTSPLRVAADGSLITSGASVSAPDPMMSNGTSSGSSSSTTTTDRSENGEPQGVDEYNGLSSSDNGPDSSSWNLEDYGRSNSGSDDDDLPPLQIHESTTTLRDHLTSQLRMTKANQRDRALITFLIESLDEDGYLTSSLEEVKADLPDELEVDVDELSAALALLQSFDPPGVGGRSASECLKLQLLRLEPSPVRTLALDIVMHHLELLAARDFTRLRKQLKATDDALRDAHLLIRSLEPFPGAAFGKSEADYVVPDILVRKMSSGWTAELNPEIVPRLRINHLYANILRNNRGDPGSGSLRQQLQEARWLIKNIQQRFETILRVAQAIVERQKNFFAHGEIAMRPLVLREIADTLGLHESTVSRVTTGKYMLTPFGTLEFKYFFGSHVSTDTGGAASSTAIRALIKQLIGAEDSKSPLSDSRIAELLAEQGFVVARRTVAKYREALKIPAVNLRKSL</sequence>
<dbReference type="GO" id="GO:0016987">
    <property type="term" value="F:sigma factor activity"/>
    <property type="evidence" value="ECO:0007669"/>
    <property type="project" value="UniProtKB-KW"/>
</dbReference>
<dbReference type="GO" id="GO:0000428">
    <property type="term" value="C:DNA-directed RNA polymerase complex"/>
    <property type="evidence" value="ECO:0007669"/>
    <property type="project" value="UniProtKB-KW"/>
</dbReference>
<accession>A0A0J1CQZ3</accession>
<keyword evidence="14" id="KW-1185">Reference proteome</keyword>
<evidence type="ECO:0000256" key="4">
    <source>
        <dbReference type="ARBA" id="ARBA00022695"/>
    </source>
</evidence>
<dbReference type="Pfam" id="PF04963">
    <property type="entry name" value="Sigma54_CBD"/>
    <property type="match status" value="1"/>
</dbReference>